<dbReference type="GO" id="GO:0008610">
    <property type="term" value="P:lipid biosynthetic process"/>
    <property type="evidence" value="ECO:0007669"/>
    <property type="project" value="UniProtKB-ARBA"/>
</dbReference>
<protein>
    <recommendedName>
        <fullName evidence="5">Carrier domain-containing protein</fullName>
    </recommendedName>
</protein>
<evidence type="ECO:0000313" key="7">
    <source>
        <dbReference type="Proteomes" id="UP000638353"/>
    </source>
</evidence>
<dbReference type="FunFam" id="3.40.50.980:FF:000001">
    <property type="entry name" value="Non-ribosomal peptide synthetase"/>
    <property type="match status" value="1"/>
</dbReference>
<reference evidence="6" key="2">
    <citation type="submission" date="2020-09" db="EMBL/GenBank/DDBJ databases">
        <authorList>
            <person name="Sun Q."/>
            <person name="Ohkuma M."/>
        </authorList>
    </citation>
    <scope>NUCLEOTIDE SEQUENCE</scope>
    <source>
        <strain evidence="6">JCM 4637</strain>
    </source>
</reference>
<dbReference type="Gene3D" id="3.40.50.12780">
    <property type="entry name" value="N-terminal domain of ligase-like"/>
    <property type="match status" value="2"/>
</dbReference>
<dbReference type="Pfam" id="PF00501">
    <property type="entry name" value="AMP-binding"/>
    <property type="match status" value="2"/>
</dbReference>
<dbReference type="CDD" id="cd19531">
    <property type="entry name" value="LCL_NRPS-like"/>
    <property type="match status" value="1"/>
</dbReference>
<proteinExistence type="inferred from homology"/>
<dbReference type="InterPro" id="IPR036736">
    <property type="entry name" value="ACP-like_sf"/>
</dbReference>
<dbReference type="InterPro" id="IPR025110">
    <property type="entry name" value="AMP-bd_C"/>
</dbReference>
<dbReference type="EMBL" id="BMVC01000020">
    <property type="protein sequence ID" value="GHD13724.1"/>
    <property type="molecule type" value="Genomic_DNA"/>
</dbReference>
<dbReference type="GO" id="GO:0003824">
    <property type="term" value="F:catalytic activity"/>
    <property type="evidence" value="ECO:0007669"/>
    <property type="project" value="InterPro"/>
</dbReference>
<evidence type="ECO:0000256" key="3">
    <source>
        <dbReference type="ARBA" id="ARBA00022450"/>
    </source>
</evidence>
<dbReference type="PANTHER" id="PTHR45527:SF1">
    <property type="entry name" value="FATTY ACID SYNTHASE"/>
    <property type="match status" value="1"/>
</dbReference>
<dbReference type="SUPFAM" id="SSF56801">
    <property type="entry name" value="Acetyl-CoA synthetase-like"/>
    <property type="match status" value="2"/>
</dbReference>
<gene>
    <name evidence="6" type="ORF">GCM10010334_72210</name>
</gene>
<dbReference type="Gene3D" id="3.30.300.30">
    <property type="match status" value="2"/>
</dbReference>
<dbReference type="InterPro" id="IPR042099">
    <property type="entry name" value="ANL_N_sf"/>
</dbReference>
<dbReference type="Gene3D" id="1.10.1200.10">
    <property type="entry name" value="ACP-like"/>
    <property type="match status" value="1"/>
</dbReference>
<reference evidence="6" key="1">
    <citation type="journal article" date="2014" name="Int. J. Syst. Evol. Microbiol.">
        <title>Complete genome sequence of Corynebacterium casei LMG S-19264T (=DSM 44701T), isolated from a smear-ripened cheese.</title>
        <authorList>
            <consortium name="US DOE Joint Genome Institute (JGI-PGF)"/>
            <person name="Walter F."/>
            <person name="Albersmeier A."/>
            <person name="Kalinowski J."/>
            <person name="Ruckert C."/>
        </authorList>
    </citation>
    <scope>NUCLEOTIDE SEQUENCE</scope>
    <source>
        <strain evidence="6">JCM 4637</strain>
    </source>
</reference>
<dbReference type="GO" id="GO:0044550">
    <property type="term" value="P:secondary metabolite biosynthetic process"/>
    <property type="evidence" value="ECO:0007669"/>
    <property type="project" value="UniProtKB-ARBA"/>
</dbReference>
<dbReference type="PROSITE" id="PS00455">
    <property type="entry name" value="AMP_BINDING"/>
    <property type="match status" value="2"/>
</dbReference>
<feature type="domain" description="Carrier" evidence="5">
    <location>
        <begin position="1712"/>
        <end position="1787"/>
    </location>
</feature>
<dbReference type="NCBIfam" id="TIGR01733">
    <property type="entry name" value="AA-adenyl-dom"/>
    <property type="match status" value="2"/>
</dbReference>
<dbReference type="CDD" id="cd05930">
    <property type="entry name" value="A_NRPS"/>
    <property type="match status" value="2"/>
</dbReference>
<dbReference type="FunFam" id="3.40.50.12780:FF:000012">
    <property type="entry name" value="Non-ribosomal peptide synthetase"/>
    <property type="match status" value="1"/>
</dbReference>
<dbReference type="InterPro" id="IPR045851">
    <property type="entry name" value="AMP-bd_C_sf"/>
</dbReference>
<dbReference type="Gene3D" id="3.40.50.1820">
    <property type="entry name" value="alpha/beta hydrolase"/>
    <property type="match status" value="1"/>
</dbReference>
<dbReference type="Gene3D" id="3.30.559.10">
    <property type="entry name" value="Chloramphenicol acetyltransferase-like domain"/>
    <property type="match status" value="1"/>
</dbReference>
<dbReference type="PROSITE" id="PS00012">
    <property type="entry name" value="PHOSPHOPANTETHEINE"/>
    <property type="match status" value="1"/>
</dbReference>
<dbReference type="GO" id="GO:0072330">
    <property type="term" value="P:monocarboxylic acid biosynthetic process"/>
    <property type="evidence" value="ECO:0007669"/>
    <property type="project" value="UniProtKB-ARBA"/>
</dbReference>
<keyword evidence="4" id="KW-0597">Phosphoprotein</keyword>
<evidence type="ECO:0000259" key="5">
    <source>
        <dbReference type="PROSITE" id="PS50075"/>
    </source>
</evidence>
<evidence type="ECO:0000256" key="2">
    <source>
        <dbReference type="ARBA" id="ARBA00006432"/>
    </source>
</evidence>
<dbReference type="SUPFAM" id="SSF52777">
    <property type="entry name" value="CoA-dependent acyltransferases"/>
    <property type="match status" value="3"/>
</dbReference>
<dbReference type="PANTHER" id="PTHR45527">
    <property type="entry name" value="NONRIBOSOMAL PEPTIDE SYNTHETASE"/>
    <property type="match status" value="1"/>
</dbReference>
<organism evidence="6 7">
    <name type="scientific">Streptomyces finlayi</name>
    <dbReference type="NCBI Taxonomy" id="67296"/>
    <lineage>
        <taxon>Bacteria</taxon>
        <taxon>Bacillati</taxon>
        <taxon>Actinomycetota</taxon>
        <taxon>Actinomycetes</taxon>
        <taxon>Kitasatosporales</taxon>
        <taxon>Streptomycetaceae</taxon>
        <taxon>Streptomyces</taxon>
    </lineage>
</organism>
<dbReference type="PROSITE" id="PS50075">
    <property type="entry name" value="CARRIER"/>
    <property type="match status" value="2"/>
</dbReference>
<dbReference type="InterPro" id="IPR020806">
    <property type="entry name" value="PKS_PP-bd"/>
</dbReference>
<evidence type="ECO:0000256" key="1">
    <source>
        <dbReference type="ARBA" id="ARBA00001957"/>
    </source>
</evidence>
<dbReference type="InterPro" id="IPR000873">
    <property type="entry name" value="AMP-dep_synth/lig_dom"/>
</dbReference>
<dbReference type="SMART" id="SM00823">
    <property type="entry name" value="PKS_PP"/>
    <property type="match status" value="2"/>
</dbReference>
<evidence type="ECO:0000313" key="6">
    <source>
        <dbReference type="EMBL" id="GHD13724.1"/>
    </source>
</evidence>
<keyword evidence="3" id="KW-0596">Phosphopantetheine</keyword>
<dbReference type="GO" id="GO:0031177">
    <property type="term" value="F:phosphopantetheine binding"/>
    <property type="evidence" value="ECO:0007669"/>
    <property type="project" value="InterPro"/>
</dbReference>
<dbReference type="FunFam" id="1.10.1200.10:FF:000016">
    <property type="entry name" value="Non-ribosomal peptide synthase"/>
    <property type="match status" value="1"/>
</dbReference>
<dbReference type="InterPro" id="IPR029058">
    <property type="entry name" value="AB_hydrolase_fold"/>
</dbReference>
<dbReference type="FunFam" id="2.30.38.10:FF:000001">
    <property type="entry name" value="Non-ribosomal peptide synthetase PvdI"/>
    <property type="match status" value="2"/>
</dbReference>
<dbReference type="InterPro" id="IPR006162">
    <property type="entry name" value="Ppantetheine_attach_site"/>
</dbReference>
<dbReference type="Pfam" id="PF00550">
    <property type="entry name" value="PP-binding"/>
    <property type="match status" value="2"/>
</dbReference>
<dbReference type="SUPFAM" id="SSF47336">
    <property type="entry name" value="ACP-like"/>
    <property type="match status" value="2"/>
</dbReference>
<comment type="cofactor">
    <cofactor evidence="1">
        <name>pantetheine 4'-phosphate</name>
        <dbReference type="ChEBI" id="CHEBI:47942"/>
    </cofactor>
</comment>
<dbReference type="GO" id="GO:0043041">
    <property type="term" value="P:amino acid activation for nonribosomal peptide biosynthetic process"/>
    <property type="evidence" value="ECO:0007669"/>
    <property type="project" value="TreeGrafter"/>
</dbReference>
<dbReference type="InterPro" id="IPR023213">
    <property type="entry name" value="CAT-like_dom_sf"/>
</dbReference>
<name>A0A919CE19_9ACTN</name>
<dbReference type="Pfam" id="PF00668">
    <property type="entry name" value="Condensation"/>
    <property type="match status" value="2"/>
</dbReference>
<dbReference type="GO" id="GO:0017000">
    <property type="term" value="P:antibiotic biosynthetic process"/>
    <property type="evidence" value="ECO:0007669"/>
    <property type="project" value="UniProtKB-ARBA"/>
</dbReference>
<dbReference type="InterPro" id="IPR020845">
    <property type="entry name" value="AMP-binding_CS"/>
</dbReference>
<dbReference type="Pfam" id="PF13193">
    <property type="entry name" value="AMP-binding_C"/>
    <property type="match status" value="2"/>
</dbReference>
<dbReference type="InterPro" id="IPR010071">
    <property type="entry name" value="AA_adenyl_dom"/>
</dbReference>
<dbReference type="FunFam" id="3.30.300.30:FF:000010">
    <property type="entry name" value="Enterobactin synthetase component F"/>
    <property type="match status" value="1"/>
</dbReference>
<feature type="domain" description="Carrier" evidence="5">
    <location>
        <begin position="662"/>
        <end position="737"/>
    </location>
</feature>
<dbReference type="Proteomes" id="UP000638353">
    <property type="component" value="Unassembled WGS sequence"/>
</dbReference>
<dbReference type="Gene3D" id="3.30.559.30">
    <property type="entry name" value="Nonribosomal peptide synthetase, condensation domain"/>
    <property type="match status" value="2"/>
</dbReference>
<accession>A0A919CE19</accession>
<comment type="caution">
    <text evidence="6">The sequence shown here is derived from an EMBL/GenBank/DDBJ whole genome shotgun (WGS) entry which is preliminary data.</text>
</comment>
<evidence type="ECO:0000256" key="4">
    <source>
        <dbReference type="ARBA" id="ARBA00022553"/>
    </source>
</evidence>
<dbReference type="GO" id="GO:0005829">
    <property type="term" value="C:cytosol"/>
    <property type="evidence" value="ECO:0007669"/>
    <property type="project" value="TreeGrafter"/>
</dbReference>
<dbReference type="InterPro" id="IPR001242">
    <property type="entry name" value="Condensation_dom"/>
</dbReference>
<dbReference type="InterPro" id="IPR009081">
    <property type="entry name" value="PP-bd_ACP"/>
</dbReference>
<comment type="similarity">
    <text evidence="2">Belongs to the ATP-dependent AMP-binding enzyme family.</text>
</comment>
<sequence length="1812" mass="190659">MRETALDAFDHQELPFDRLVEELAPRRDLSRNPLAQTGFVLQNAPATTPALAGLAVEPVSVARDSAHLDLDLQLAEEDGCFTGFAEFALDLFDAPTVARLLGHWTTLLGAAVRAPGTRLSALPLLTDAELAQELDGWNDTDGPFPAGSRVDELFARQAARTPDAPATTDASGTLSYRALDAWAARIAHRLRAAGVGPDVPVALCLERGSGLSAAMLGTLRAGGAFLGLDPSYPADRLAYMLADAAPAVVLAHRSTAGALPPGTEVLLLEDVPEDGPEYGRGAEAAATGAGEANLAYLVYTSGSTGRPKGVAVSHRAIVNTFAGLARSHGFGPGDRMIALHSPSFDPAVHDCLAPLVAGAAVVHPAQDAARDPRHWAELVARHRVTVWSMGPAGTEAMLTAADEHGLALESLRTAMIGGDVLPPALPHRLRTAAPGCRVVNSAGVAEAAFCNNEHVVAVDAGQGPVPYGRPLLNQRLLVLDGLLRPVPAGVPGELCVAGEGLARGYLGRPGLTAARFVPHPHGRTPGERLYRTGDLARRRPDGALELLGRADNQVKIRGFRVEPGEVSAVLLGHPAVSDAVVVARETAPGDRQLAAYWVPADPATAPVTGSELADWLRARLPGHLVPALWTELAALPLSPNGKVDRSALPAPAPADSAADLVAPRTPDEEAVAAIWRRLLERPEIGALDDFFAVGGHSLLANRLVSALRTEFGVEVRLREVFAATTVAAQAALVGRLRAADAPAAAPLPPVAPADRTRALPLSFAQQRMWLFDRFAPGNPAYHVPTAVRITGDLDPAALAAALRALTARHEVLRTVVPETDGTPAQSVLPVGDVALTIRQLAEGESPEALTEEFVTRPFDLASEAPLRALLLRTGPAEHLLVLVIHHIALDGWSMGVLIDDLAALYDGHDLPPLPVQYADYAVWQAERAAEGRWEEQLGHWRERLAGPLPVLDLPADRPRPATPSLAGAVHEFTLSAELTDRLRALGARHGATLFMVLLAGYQTLLGRLSGARDVVVGTPVAGRARPELDGLVGCFVNSLALRGDLSGDPAFAEFLTRTRDRVLADFDAQDVSFEQVLDAVGAERNPAAHPVFQTMLTLQSARPPRAGFQELQVEPVDAQTGSCLMDLMFTAAERDGGLSFTVEYATDLFDAPSAARLAHRFGVLLAAAAEAPDTALSRLPLLDAAERRTVLTDWNATDRPVPSGGLHDLVAAAASRTPDAPALECEGRTTSYAALEAGAERCAARLRERGVAAGSVVAVHAAPTPHLVTALLGVLKAGAAFATLDPALPEERLRLLLELSGAPLVLTDGSPCGTLLDGVPVALVEDPADTPAAPGIRPAATEPDALACVFFTSGTTGTPKGSMFTHRGLVNFTLTMAEQFRLAPGDRFLQVASTGFDVLLEELFPALAAGATVVLPGARLLAEGVDLTAYLAEHRITGLELTTAYWHDWAAELERTGAALPASLRFVAMGGERVRRDRLAAWQRLGVDLVHVYGLTEVTCTSTTLRVGAQPVTGDGLPIGRPLANTTVYLLDPAGAPVPIGSPGELHLGGAGLARGYLGRPGLTAERFVPDPFGAPGARLYRTGDLARHRADGTVEFIGRADQQVKIRGHRIEPGEAEAQLAGLPGVAAAVVVVREDEPGEKRLVGYAVAAPGAEPDAFELRAALRERLPAYLVPSSIVLLPALPLNGNGKLDRGALPRPGRAELTGTAQVAPRTPMESEIAALAGELLGLDTVGVHDNLFDLGLHSLLAARFAARVREVCRAEIPLRVFYEAPTVAELALRVVQLQAEEADPDDLLSLLAELEAEADVPTS</sequence>